<dbReference type="Pfam" id="PF03747">
    <property type="entry name" value="ADP_ribosyl_GH"/>
    <property type="match status" value="2"/>
</dbReference>
<dbReference type="Proteomes" id="UP000604046">
    <property type="component" value="Unassembled WGS sequence"/>
</dbReference>
<dbReference type="SUPFAM" id="SSF101478">
    <property type="entry name" value="ADP-ribosylglycohydrolase"/>
    <property type="match status" value="1"/>
</dbReference>
<dbReference type="InterPro" id="IPR036705">
    <property type="entry name" value="Ribosyl_crysJ1_sf"/>
</dbReference>
<dbReference type="Gene3D" id="1.10.357.40">
    <property type="entry name" value="YbiA-like"/>
    <property type="match status" value="1"/>
</dbReference>
<name>A0A812TRU1_9DINO</name>
<dbReference type="InterPro" id="IPR005502">
    <property type="entry name" value="Ribosyl_crysJ1"/>
</dbReference>
<dbReference type="GO" id="GO:0046872">
    <property type="term" value="F:metal ion binding"/>
    <property type="evidence" value="ECO:0007669"/>
    <property type="project" value="UniProtKB-KW"/>
</dbReference>
<gene>
    <name evidence="3" type="primary">ybiA</name>
    <name evidence="3" type="ORF">SNAT2548_LOCUS30005</name>
</gene>
<accession>A0A812TRU1</accession>
<evidence type="ECO:0000313" key="4">
    <source>
        <dbReference type="Proteomes" id="UP000604046"/>
    </source>
</evidence>
<evidence type="ECO:0000256" key="1">
    <source>
        <dbReference type="PIRSR" id="PIRSR605502-1"/>
    </source>
</evidence>
<feature type="binding site" evidence="1">
    <location>
        <position position="423"/>
    </location>
    <ligand>
        <name>Mg(2+)</name>
        <dbReference type="ChEBI" id="CHEBI:18420"/>
        <label>1</label>
    </ligand>
</feature>
<comment type="cofactor">
    <cofactor evidence="1">
        <name>Mg(2+)</name>
        <dbReference type="ChEBI" id="CHEBI:18420"/>
    </cofactor>
    <text evidence="1">Binds 2 magnesium ions per subunit.</text>
</comment>
<reference evidence="3" key="1">
    <citation type="submission" date="2021-02" db="EMBL/GenBank/DDBJ databases">
        <authorList>
            <person name="Dougan E. K."/>
            <person name="Rhodes N."/>
            <person name="Thang M."/>
            <person name="Chan C."/>
        </authorList>
    </citation>
    <scope>NUCLEOTIDE SEQUENCE</scope>
</reference>
<dbReference type="AlphaFoldDB" id="A0A812TRU1"/>
<dbReference type="CDD" id="cd15457">
    <property type="entry name" value="NADAR"/>
    <property type="match status" value="1"/>
</dbReference>
<dbReference type="SUPFAM" id="SSF143990">
    <property type="entry name" value="YbiA-like"/>
    <property type="match status" value="1"/>
</dbReference>
<protein>
    <submittedName>
        <fullName evidence="3">YbiA protein</fullName>
    </submittedName>
</protein>
<dbReference type="PANTHER" id="PTHR16222:SF28">
    <property type="entry name" value="ADP-RIBOSYLGLYCOHYDROLASE"/>
    <property type="match status" value="1"/>
</dbReference>
<keyword evidence="1" id="KW-0460">Magnesium</keyword>
<sequence length="639" mass="68901">MAGTPAVDIFADHRFSSLQNFAQGHSFWTQDPASHVRIWWPSAEHYFQAGKFAEPELQEQVRRALEPGVAKHLGRTLSPLRPDWDEIKAVRLRRALLEKFWAHSELRNLLLSIPKGTRIVYGNPADPYFGVGPDGGGLNVMGTELQLLREFYERHPRRREVLVTVADIGEPFEPQSVYVDLTGVCPTQVTGLISEVLGVHEGSIVDVTFVYDDGFERLDLAAIQSDADLQTFLASNADDCKVEGSLARMGIVTLWNATDDSYLARAEVHSLTCTTSALKHRLESLLPILQHSDFCPGFSFSVDGGDAQPLDDAAMPRICQQAQAGADVLICGRYELPAKPVLCPAPQADPPTVLPGVHTDLTAAELSDKVKGLLWGCALGDAVGLSTEFMDKAEAARMYPGQLSPASRVEDKHRKRWVQGDWTDDTDQMVLLLDAIVAGNGVLREEDLAKGLKSWLRSGFPELGDTSGLGIGQTVKSVLEHTAFDVAPSVAADVVWRESGCTLAANGAIMRCAAAALGCFWDEKVVRHNAIVSASITHADPRCLASCACVALLLAQLLAGHSTSTAEKRRELALSVALQAAEHLKGGDADSNAAVAGAVLGARLGYGSLPQDWLEELPATQVAWFSAKIASCLAMLGLS</sequence>
<feature type="domain" description="NADAR" evidence="2">
    <location>
        <begin position="14"/>
        <end position="150"/>
    </location>
</feature>
<comment type="caution">
    <text evidence="3">The sequence shown here is derived from an EMBL/GenBank/DDBJ whole genome shotgun (WGS) entry which is preliminary data.</text>
</comment>
<feature type="binding site" evidence="1">
    <location>
        <position position="425"/>
    </location>
    <ligand>
        <name>Mg(2+)</name>
        <dbReference type="ChEBI" id="CHEBI:18420"/>
        <label>1</label>
    </ligand>
</feature>
<dbReference type="InterPro" id="IPR050792">
    <property type="entry name" value="ADP-ribosylglycohydrolase"/>
</dbReference>
<keyword evidence="4" id="KW-1185">Reference proteome</keyword>
<dbReference type="Pfam" id="PF08719">
    <property type="entry name" value="NADAR"/>
    <property type="match status" value="1"/>
</dbReference>
<dbReference type="PANTHER" id="PTHR16222">
    <property type="entry name" value="ADP-RIBOSYLGLYCOHYDROLASE"/>
    <property type="match status" value="1"/>
</dbReference>
<dbReference type="EMBL" id="CAJNDS010002587">
    <property type="protein sequence ID" value="CAE7535407.1"/>
    <property type="molecule type" value="Genomic_DNA"/>
</dbReference>
<dbReference type="Gene3D" id="1.10.4080.10">
    <property type="entry name" value="ADP-ribosylation/Crystallin J1"/>
    <property type="match status" value="1"/>
</dbReference>
<feature type="binding site" evidence="1">
    <location>
        <position position="424"/>
    </location>
    <ligand>
        <name>Mg(2+)</name>
        <dbReference type="ChEBI" id="CHEBI:18420"/>
        <label>1</label>
    </ligand>
</feature>
<evidence type="ECO:0000259" key="2">
    <source>
        <dbReference type="Pfam" id="PF08719"/>
    </source>
</evidence>
<keyword evidence="1" id="KW-0479">Metal-binding</keyword>
<dbReference type="OrthoDB" id="2021138at2759"/>
<dbReference type="InterPro" id="IPR037238">
    <property type="entry name" value="YbiA-like_sf"/>
</dbReference>
<evidence type="ECO:0000313" key="3">
    <source>
        <dbReference type="EMBL" id="CAE7535407.1"/>
    </source>
</evidence>
<proteinExistence type="predicted"/>
<organism evidence="3 4">
    <name type="scientific">Symbiodinium natans</name>
    <dbReference type="NCBI Taxonomy" id="878477"/>
    <lineage>
        <taxon>Eukaryota</taxon>
        <taxon>Sar</taxon>
        <taxon>Alveolata</taxon>
        <taxon>Dinophyceae</taxon>
        <taxon>Suessiales</taxon>
        <taxon>Symbiodiniaceae</taxon>
        <taxon>Symbiodinium</taxon>
    </lineage>
</organism>
<dbReference type="InterPro" id="IPR012816">
    <property type="entry name" value="NADAR"/>
</dbReference>